<evidence type="ECO:0000313" key="3">
    <source>
        <dbReference type="EMBL" id="PTB39449.1"/>
    </source>
</evidence>
<keyword evidence="2" id="KW-1133">Transmembrane helix</keyword>
<dbReference type="EMBL" id="KZ679264">
    <property type="protein sequence ID" value="PTB39449.1"/>
    <property type="molecule type" value="Genomic_DNA"/>
</dbReference>
<reference evidence="3 4" key="1">
    <citation type="submission" date="2016-07" db="EMBL/GenBank/DDBJ databases">
        <title>Multiple horizontal gene transfer events from other fungi enriched the ability of initially mycotrophic Trichoderma (Ascomycota) to feed on dead plant biomass.</title>
        <authorList>
            <consortium name="DOE Joint Genome Institute"/>
            <person name="Aerts A."/>
            <person name="Atanasova L."/>
            <person name="Chenthamara K."/>
            <person name="Zhang J."/>
            <person name="Grujic M."/>
            <person name="Henrissat B."/>
            <person name="Kuo A."/>
            <person name="Salamov A."/>
            <person name="Lipzen A."/>
            <person name="Labutti K."/>
            <person name="Barry K."/>
            <person name="Miao Y."/>
            <person name="Rahimi M.J."/>
            <person name="Shen Q."/>
            <person name="Grigoriev I.V."/>
            <person name="Kubicek C.P."/>
            <person name="Druzhinina I.S."/>
        </authorList>
    </citation>
    <scope>NUCLEOTIDE SEQUENCE [LARGE SCALE GENOMIC DNA]</scope>
    <source>
        <strain evidence="3 4">CBS 433.97</strain>
    </source>
</reference>
<evidence type="ECO:0000256" key="1">
    <source>
        <dbReference type="SAM" id="MobiDB-lite"/>
    </source>
</evidence>
<proteinExistence type="predicted"/>
<feature type="transmembrane region" description="Helical" evidence="2">
    <location>
        <begin position="68"/>
        <end position="84"/>
    </location>
</feature>
<keyword evidence="2" id="KW-0812">Transmembrane</keyword>
<evidence type="ECO:0000256" key="2">
    <source>
        <dbReference type="SAM" id="Phobius"/>
    </source>
</evidence>
<feature type="compositionally biased region" description="Low complexity" evidence="1">
    <location>
        <begin position="230"/>
        <end position="252"/>
    </location>
</feature>
<gene>
    <name evidence="3" type="ORF">M441DRAFT_438211</name>
</gene>
<organism evidence="3 4">
    <name type="scientific">Trichoderma asperellum (strain ATCC 204424 / CBS 433.97 / NBRC 101777)</name>
    <dbReference type="NCBI Taxonomy" id="1042311"/>
    <lineage>
        <taxon>Eukaryota</taxon>
        <taxon>Fungi</taxon>
        <taxon>Dikarya</taxon>
        <taxon>Ascomycota</taxon>
        <taxon>Pezizomycotina</taxon>
        <taxon>Sordariomycetes</taxon>
        <taxon>Hypocreomycetidae</taxon>
        <taxon>Hypocreales</taxon>
        <taxon>Hypocreaceae</taxon>
        <taxon>Trichoderma</taxon>
    </lineage>
</organism>
<keyword evidence="2" id="KW-0472">Membrane</keyword>
<dbReference type="Proteomes" id="UP000240493">
    <property type="component" value="Unassembled WGS sequence"/>
</dbReference>
<protein>
    <submittedName>
        <fullName evidence="3">Uncharacterized protein</fullName>
    </submittedName>
</protein>
<feature type="region of interest" description="Disordered" evidence="1">
    <location>
        <begin position="196"/>
        <end position="252"/>
    </location>
</feature>
<feature type="transmembrane region" description="Helical" evidence="2">
    <location>
        <begin position="29"/>
        <end position="47"/>
    </location>
</feature>
<name>A0A2T3Z3S3_TRIA4</name>
<dbReference type="AlphaFoldDB" id="A0A2T3Z3S3"/>
<dbReference type="OrthoDB" id="10403486at2759"/>
<accession>A0A2T3Z3S3</accession>
<keyword evidence="4" id="KW-1185">Reference proteome</keyword>
<feature type="compositionally biased region" description="Acidic residues" evidence="1">
    <location>
        <begin position="203"/>
        <end position="213"/>
    </location>
</feature>
<evidence type="ECO:0000313" key="4">
    <source>
        <dbReference type="Proteomes" id="UP000240493"/>
    </source>
</evidence>
<feature type="transmembrane region" description="Helical" evidence="2">
    <location>
        <begin position="90"/>
        <end position="115"/>
    </location>
</feature>
<sequence>MAGTMTTIMDCSLPAAVCALFEVDCSTAFYISVFAFIIIPLCTVLYLTTHRHRSSIEGFEDYQCEQNILLATLLLLEVYNFANLALFEPMLALCMLPVISADIFMMALVCSCMLLHHMMFEPFPRQLFLVRLLLPEDIFEELQCDSSEQTDDGEEPEWESDCTTVCGDEMEYEQTDYGGETEPLLREWMAEQQLLSDSISQIGDDDDGDDDDSSFSTSSTVNNEFITQWSGSSDSDYDSDSSISLNISYSGD</sequence>